<dbReference type="AlphaFoldDB" id="A0A2X0JZS6"/>
<accession>A0A2X0JZS6</accession>
<dbReference type="InterPro" id="IPR036412">
    <property type="entry name" value="HAD-like_sf"/>
</dbReference>
<comment type="caution">
    <text evidence="1">The sequence shown here is derived from an EMBL/GenBank/DDBJ whole genome shotgun (WGS) entry which is preliminary data.</text>
</comment>
<sequence>MSNSAAALFDVDGTLVDSSYLHTVTWWQALRQGGHHLPMARIHRAIGLGAGELLDHLLGAERDCDGDTELDAAHQALYAAQWPSLEPLPGAGRVLRACAERGWTVVLATSASAQEVEVLRKVLDADDAIADQVHADDVAAAKPAPDLVEQALAQAGANAGRAVFVGDTAWDVHAAHRAGVPCLGVLSGGWSRTELADAGAAQIYRDVGELADYLDASLLADPAALHPAHAL</sequence>
<organism evidence="1 2">
    <name type="scientific">Streptacidiphilus pinicola</name>
    <dbReference type="NCBI Taxonomy" id="2219663"/>
    <lineage>
        <taxon>Bacteria</taxon>
        <taxon>Bacillati</taxon>
        <taxon>Actinomycetota</taxon>
        <taxon>Actinomycetes</taxon>
        <taxon>Kitasatosporales</taxon>
        <taxon>Streptomycetaceae</taxon>
        <taxon>Streptacidiphilus</taxon>
    </lineage>
</organism>
<dbReference type="NCBIfam" id="TIGR01509">
    <property type="entry name" value="HAD-SF-IA-v3"/>
    <property type="match status" value="1"/>
</dbReference>
<dbReference type="InterPro" id="IPR023214">
    <property type="entry name" value="HAD_sf"/>
</dbReference>
<evidence type="ECO:0000313" key="1">
    <source>
        <dbReference type="EMBL" id="RAG80570.1"/>
    </source>
</evidence>
<dbReference type="Gene3D" id="1.10.150.240">
    <property type="entry name" value="Putative phosphatase, domain 2"/>
    <property type="match status" value="1"/>
</dbReference>
<dbReference type="InterPro" id="IPR006439">
    <property type="entry name" value="HAD-SF_hydro_IA"/>
</dbReference>
<dbReference type="SFLD" id="SFLDS00003">
    <property type="entry name" value="Haloacid_Dehalogenase"/>
    <property type="match status" value="1"/>
</dbReference>
<dbReference type="GO" id="GO:0006281">
    <property type="term" value="P:DNA repair"/>
    <property type="evidence" value="ECO:0007669"/>
    <property type="project" value="TreeGrafter"/>
</dbReference>
<dbReference type="RefSeq" id="WP_111507717.1">
    <property type="nucleotide sequence ID" value="NZ_QKYN01000216.1"/>
</dbReference>
<keyword evidence="1" id="KW-0378">Hydrolase</keyword>
<evidence type="ECO:0000313" key="2">
    <source>
        <dbReference type="Proteomes" id="UP000248889"/>
    </source>
</evidence>
<dbReference type="SFLD" id="SFLDG01129">
    <property type="entry name" value="C1.5:_HAD__Beta-PGM__Phosphata"/>
    <property type="match status" value="1"/>
</dbReference>
<name>A0A2X0JZS6_9ACTN</name>
<gene>
    <name evidence="1" type="ORF">DN069_37435</name>
</gene>
<dbReference type="GO" id="GO:0008967">
    <property type="term" value="F:phosphoglycolate phosphatase activity"/>
    <property type="evidence" value="ECO:0007669"/>
    <property type="project" value="TreeGrafter"/>
</dbReference>
<keyword evidence="2" id="KW-1185">Reference proteome</keyword>
<reference evidence="1 2" key="1">
    <citation type="submission" date="2018-06" db="EMBL/GenBank/DDBJ databases">
        <title>Streptacidiphilus pinicola sp. nov., isolated from pine grove soil.</title>
        <authorList>
            <person name="Roh S.G."/>
            <person name="Park S."/>
            <person name="Kim M.-K."/>
            <person name="Yun B.-R."/>
            <person name="Park J."/>
            <person name="Kim M.J."/>
            <person name="Kim Y.S."/>
            <person name="Kim S.B."/>
        </authorList>
    </citation>
    <scope>NUCLEOTIDE SEQUENCE [LARGE SCALE GENOMIC DNA]</scope>
    <source>
        <strain evidence="1 2">MMS16-CNU450</strain>
    </source>
</reference>
<dbReference type="OrthoDB" id="9793014at2"/>
<dbReference type="Pfam" id="PF00702">
    <property type="entry name" value="Hydrolase"/>
    <property type="match status" value="1"/>
</dbReference>
<dbReference type="Gene3D" id="3.40.50.1000">
    <property type="entry name" value="HAD superfamily/HAD-like"/>
    <property type="match status" value="1"/>
</dbReference>
<protein>
    <submittedName>
        <fullName evidence="1">HAD family hydrolase</fullName>
    </submittedName>
</protein>
<dbReference type="GO" id="GO:0005829">
    <property type="term" value="C:cytosol"/>
    <property type="evidence" value="ECO:0007669"/>
    <property type="project" value="TreeGrafter"/>
</dbReference>
<dbReference type="InterPro" id="IPR023198">
    <property type="entry name" value="PGP-like_dom2"/>
</dbReference>
<dbReference type="Proteomes" id="UP000248889">
    <property type="component" value="Unassembled WGS sequence"/>
</dbReference>
<dbReference type="SUPFAM" id="SSF56784">
    <property type="entry name" value="HAD-like"/>
    <property type="match status" value="1"/>
</dbReference>
<dbReference type="EMBL" id="QKYN01000216">
    <property type="protein sequence ID" value="RAG80570.1"/>
    <property type="molecule type" value="Genomic_DNA"/>
</dbReference>
<dbReference type="PANTHER" id="PTHR43434">
    <property type="entry name" value="PHOSPHOGLYCOLATE PHOSPHATASE"/>
    <property type="match status" value="1"/>
</dbReference>
<dbReference type="NCBIfam" id="TIGR01549">
    <property type="entry name" value="HAD-SF-IA-v1"/>
    <property type="match status" value="1"/>
</dbReference>
<proteinExistence type="predicted"/>
<dbReference type="InterPro" id="IPR050155">
    <property type="entry name" value="HAD-like_hydrolase_sf"/>
</dbReference>
<dbReference type="PANTHER" id="PTHR43434:SF16">
    <property type="entry name" value="BLL8046 PROTEIN"/>
    <property type="match status" value="1"/>
</dbReference>